<feature type="transmembrane region" description="Helical" evidence="6">
    <location>
        <begin position="183"/>
        <end position="204"/>
    </location>
</feature>
<dbReference type="EMBL" id="LSMT01000166">
    <property type="protein sequence ID" value="PFX24839.1"/>
    <property type="molecule type" value="Genomic_DNA"/>
</dbReference>
<dbReference type="GO" id="GO:0022857">
    <property type="term" value="F:transmembrane transporter activity"/>
    <property type="evidence" value="ECO:0007669"/>
    <property type="project" value="InterPro"/>
</dbReference>
<evidence type="ECO:0000313" key="7">
    <source>
        <dbReference type="EMBL" id="PFX24839.1"/>
    </source>
</evidence>
<gene>
    <name evidence="7" type="primary">slc46a1</name>
    <name evidence="7" type="ORF">AWC38_SpisGene10564</name>
</gene>
<comment type="subcellular location">
    <subcellularLocation>
        <location evidence="1">Membrane</location>
        <topology evidence="1">Multi-pass membrane protein</topology>
    </subcellularLocation>
</comment>
<organism evidence="7 8">
    <name type="scientific">Stylophora pistillata</name>
    <name type="common">Smooth cauliflower coral</name>
    <dbReference type="NCBI Taxonomy" id="50429"/>
    <lineage>
        <taxon>Eukaryota</taxon>
        <taxon>Metazoa</taxon>
        <taxon>Cnidaria</taxon>
        <taxon>Anthozoa</taxon>
        <taxon>Hexacorallia</taxon>
        <taxon>Scleractinia</taxon>
        <taxon>Astrocoeniina</taxon>
        <taxon>Pocilloporidae</taxon>
        <taxon>Stylophora</taxon>
    </lineage>
</organism>
<dbReference type="InterPro" id="IPR011701">
    <property type="entry name" value="MFS"/>
</dbReference>
<evidence type="ECO:0000256" key="4">
    <source>
        <dbReference type="ARBA" id="ARBA00023136"/>
    </source>
</evidence>
<feature type="compositionally biased region" description="Basic and acidic residues" evidence="5">
    <location>
        <begin position="505"/>
        <end position="517"/>
    </location>
</feature>
<evidence type="ECO:0000313" key="8">
    <source>
        <dbReference type="Proteomes" id="UP000225706"/>
    </source>
</evidence>
<name>A0A2B4S6Y5_STYPI</name>
<feature type="compositionally biased region" description="Basic and acidic residues" evidence="5">
    <location>
        <begin position="456"/>
        <end position="494"/>
    </location>
</feature>
<keyword evidence="8" id="KW-1185">Reference proteome</keyword>
<keyword evidence="3 6" id="KW-1133">Transmembrane helix</keyword>
<evidence type="ECO:0000256" key="3">
    <source>
        <dbReference type="ARBA" id="ARBA00022989"/>
    </source>
</evidence>
<feature type="transmembrane region" description="Helical" evidence="6">
    <location>
        <begin position="270"/>
        <end position="294"/>
    </location>
</feature>
<dbReference type="PANTHER" id="PTHR23507">
    <property type="entry name" value="ZGC:174356"/>
    <property type="match status" value="1"/>
</dbReference>
<reference evidence="8" key="1">
    <citation type="journal article" date="2017" name="bioRxiv">
        <title>Comparative analysis of the genomes of Stylophora pistillata and Acropora digitifera provides evidence for extensive differences between species of corals.</title>
        <authorList>
            <person name="Voolstra C.R."/>
            <person name="Li Y."/>
            <person name="Liew Y.J."/>
            <person name="Baumgarten S."/>
            <person name="Zoccola D."/>
            <person name="Flot J.-F."/>
            <person name="Tambutte S."/>
            <person name="Allemand D."/>
            <person name="Aranda M."/>
        </authorList>
    </citation>
    <scope>NUCLEOTIDE SEQUENCE [LARGE SCALE GENOMIC DNA]</scope>
</reference>
<dbReference type="SUPFAM" id="SSF103473">
    <property type="entry name" value="MFS general substrate transporter"/>
    <property type="match status" value="1"/>
</dbReference>
<feature type="transmembrane region" description="Helical" evidence="6">
    <location>
        <begin position="91"/>
        <end position="108"/>
    </location>
</feature>
<evidence type="ECO:0000256" key="5">
    <source>
        <dbReference type="SAM" id="MobiDB-lite"/>
    </source>
</evidence>
<feature type="transmembrane region" description="Helical" evidence="6">
    <location>
        <begin position="12"/>
        <end position="33"/>
    </location>
</feature>
<dbReference type="InterPro" id="IPR036259">
    <property type="entry name" value="MFS_trans_sf"/>
</dbReference>
<keyword evidence="2 6" id="KW-0812">Transmembrane</keyword>
<dbReference type="Pfam" id="PF07690">
    <property type="entry name" value="MFS_1"/>
    <property type="match status" value="1"/>
</dbReference>
<feature type="transmembrane region" description="Helical" evidence="6">
    <location>
        <begin position="395"/>
        <end position="418"/>
    </location>
</feature>
<dbReference type="OrthoDB" id="419734at2759"/>
<dbReference type="Gene3D" id="1.20.1250.20">
    <property type="entry name" value="MFS general substrate transporter like domains"/>
    <property type="match status" value="1"/>
</dbReference>
<feature type="transmembrane region" description="Helical" evidence="6">
    <location>
        <begin position="120"/>
        <end position="139"/>
    </location>
</feature>
<dbReference type="GO" id="GO:0016020">
    <property type="term" value="C:membrane"/>
    <property type="evidence" value="ECO:0007669"/>
    <property type="project" value="UniProtKB-SubCell"/>
</dbReference>
<evidence type="ECO:0000256" key="6">
    <source>
        <dbReference type="SAM" id="Phobius"/>
    </source>
</evidence>
<evidence type="ECO:0000256" key="2">
    <source>
        <dbReference type="ARBA" id="ARBA00022692"/>
    </source>
</evidence>
<feature type="transmembrane region" description="Helical" evidence="6">
    <location>
        <begin position="306"/>
        <end position="326"/>
    </location>
</feature>
<sequence>MLRKKLPTWRRYLTVEPLIFFYGYGLTMSMPIFRQYVYSVISQWKGLPYEQLLLEKEGLGCQEHFAGANNTLRDLENEVQSLATKIDTGNIVFWAIPSLIVAPFWGPWTDKSRRRKPALLAPVIGAFLAITVWLMVMYFEWPLYVTFIGSALAGFSGHLTTISLAVMAYIADTTEKNEIAFRLAIMQTLFFMGGVVSQLTSGFWIHRFGFIIPTWIILGCYLISGLWVIFLVPESHEKATHEKHNFFDIKSLNVLVNVFRKEREVGRKSLLLLVVVSAIIYLTILGLEGVTSLFVMRSPLCFRPKLVGYFLAYGMFLSGVGGAVGVKLLGKFFSELNACDISIVSQIGEMVLLAFATRTWLVFVAPILGFFNSSVGPIIRSILSRIVGNDEQGSLFCAIGIISSLCQFLGATLFYSVYERTLHLTFGGFVFLLCAAIKLIPFCILRCVQVPPTDERRETGEEMTLKDDEENGNKQDEKLLEENGKVKDSEHENENDTSAEADVFDPDKIELAKPIED</sequence>
<evidence type="ECO:0000256" key="1">
    <source>
        <dbReference type="ARBA" id="ARBA00004141"/>
    </source>
</evidence>
<feature type="transmembrane region" description="Helical" evidence="6">
    <location>
        <begin position="424"/>
        <end position="448"/>
    </location>
</feature>
<dbReference type="Proteomes" id="UP000225706">
    <property type="component" value="Unassembled WGS sequence"/>
</dbReference>
<proteinExistence type="predicted"/>
<comment type="caution">
    <text evidence="7">The sequence shown here is derived from an EMBL/GenBank/DDBJ whole genome shotgun (WGS) entry which is preliminary data.</text>
</comment>
<feature type="transmembrane region" description="Helical" evidence="6">
    <location>
        <begin position="145"/>
        <end position="171"/>
    </location>
</feature>
<feature type="transmembrane region" description="Helical" evidence="6">
    <location>
        <begin position="362"/>
        <end position="383"/>
    </location>
</feature>
<keyword evidence="4 6" id="KW-0472">Membrane</keyword>
<feature type="region of interest" description="Disordered" evidence="5">
    <location>
        <begin position="456"/>
        <end position="517"/>
    </location>
</feature>
<protein>
    <submittedName>
        <fullName evidence="7">Proton-coupled folate transporter</fullName>
    </submittedName>
</protein>
<dbReference type="PANTHER" id="PTHR23507:SF1">
    <property type="entry name" value="FI18259P1-RELATED"/>
    <property type="match status" value="1"/>
</dbReference>
<feature type="compositionally biased region" description="Acidic residues" evidence="5">
    <location>
        <begin position="495"/>
        <end position="504"/>
    </location>
</feature>
<accession>A0A2B4S6Y5</accession>
<dbReference type="AlphaFoldDB" id="A0A2B4S6Y5"/>
<feature type="transmembrane region" description="Helical" evidence="6">
    <location>
        <begin position="210"/>
        <end position="232"/>
    </location>
</feature>